<evidence type="ECO:0000256" key="1">
    <source>
        <dbReference type="ARBA" id="ARBA00001933"/>
    </source>
</evidence>
<dbReference type="NCBIfam" id="NF006058">
    <property type="entry name" value="PRK08206.1"/>
    <property type="match status" value="1"/>
</dbReference>
<dbReference type="GO" id="GO:0008838">
    <property type="term" value="F:diaminopropionate ammonia-lyase activity"/>
    <property type="evidence" value="ECO:0007669"/>
    <property type="project" value="UniProtKB-EC"/>
</dbReference>
<name>A0ABR9P8Y5_9ACTN</name>
<evidence type="ECO:0000313" key="5">
    <source>
        <dbReference type="EMBL" id="MBE3000307.1"/>
    </source>
</evidence>
<dbReference type="EMBL" id="JADBGI010000014">
    <property type="protein sequence ID" value="MBE3000307.1"/>
    <property type="molecule type" value="Genomic_DNA"/>
</dbReference>
<comment type="caution">
    <text evidence="5">The sequence shown here is derived from an EMBL/GenBank/DDBJ whole genome shotgun (WGS) entry which is preliminary data.</text>
</comment>
<dbReference type="PANTHER" id="PTHR42937:SF1">
    <property type="entry name" value="DIAMINOPROPIONATE AMMONIA-LYASE"/>
    <property type="match status" value="1"/>
</dbReference>
<sequence>MDDPHRNDPRNARGDSTDDWYTNPPARSWRRPSDHDGSTGARAFHAGLPGYAPTPLHDLPALAAELGVGRVLVKDESDRLGLPAFKILGASWACARVLGERGATGTDLASLRAAGPLDLVTATEGNHGRAVARMAGLLSCHATVFVPEGMTATAAAAIEGEGARVVRVDGGYEHAVGRAADHARQDPDGRALVQDTAWPGYERVPSWIVEGYGTLFAEIDEALDAREWPAADLVTVPVGVGSLAQAALAHYRDPAWSVAPAVLSVEPVAAPCALASLRAGRSTTVATAGTTMAGLHCAEVSELAWPLLRDGCDAAVAVSDDQASRAENDLAELGAGAGPCGAASLAGVRAALSRPGRREALGLDGGSTVVLLSTEGARS</sequence>
<dbReference type="PANTHER" id="PTHR42937">
    <property type="match status" value="1"/>
</dbReference>
<keyword evidence="2" id="KW-0663">Pyridoxal phosphate</keyword>
<feature type="domain" description="Tryptophan synthase beta chain-like PALP" evidence="4">
    <location>
        <begin position="49"/>
        <end position="374"/>
    </location>
</feature>
<evidence type="ECO:0000313" key="6">
    <source>
        <dbReference type="Proteomes" id="UP000806528"/>
    </source>
</evidence>
<accession>A0ABR9P8Y5</accession>
<feature type="compositionally biased region" description="Basic and acidic residues" evidence="3">
    <location>
        <begin position="1"/>
        <end position="16"/>
    </location>
</feature>
<evidence type="ECO:0000256" key="2">
    <source>
        <dbReference type="ARBA" id="ARBA00022898"/>
    </source>
</evidence>
<keyword evidence="6" id="KW-1185">Reference proteome</keyword>
<reference evidence="5 6" key="1">
    <citation type="submission" date="2020-09" db="EMBL/GenBank/DDBJ databases">
        <title>Diversity and distribution of actinomycetes associated with coral in the coast of Hainan.</title>
        <authorList>
            <person name="Li F."/>
        </authorList>
    </citation>
    <scope>NUCLEOTIDE SEQUENCE [LARGE SCALE GENOMIC DNA]</scope>
    <source>
        <strain evidence="5 6">HNM0947</strain>
    </source>
</reference>
<dbReference type="EC" id="4.3.1.15" evidence="5"/>
<organism evidence="5 6">
    <name type="scientific">Nocardiopsis coralli</name>
    <dbReference type="NCBI Taxonomy" id="2772213"/>
    <lineage>
        <taxon>Bacteria</taxon>
        <taxon>Bacillati</taxon>
        <taxon>Actinomycetota</taxon>
        <taxon>Actinomycetes</taxon>
        <taxon>Streptosporangiales</taxon>
        <taxon>Nocardiopsidaceae</taxon>
        <taxon>Nocardiopsis</taxon>
    </lineage>
</organism>
<evidence type="ECO:0000259" key="4">
    <source>
        <dbReference type="Pfam" id="PF00291"/>
    </source>
</evidence>
<gene>
    <name evidence="5" type="ORF">IDM40_16595</name>
</gene>
<comment type="cofactor">
    <cofactor evidence="1">
        <name>pyridoxal 5'-phosphate</name>
        <dbReference type="ChEBI" id="CHEBI:597326"/>
    </cofactor>
</comment>
<dbReference type="RefSeq" id="WP_193122924.1">
    <property type="nucleotide sequence ID" value="NZ_JADBGI010000014.1"/>
</dbReference>
<dbReference type="InterPro" id="IPR001926">
    <property type="entry name" value="TrpB-like_PALP"/>
</dbReference>
<feature type="region of interest" description="Disordered" evidence="3">
    <location>
        <begin position="1"/>
        <end position="42"/>
    </location>
</feature>
<dbReference type="InterPro" id="IPR036052">
    <property type="entry name" value="TrpB-like_PALP_sf"/>
</dbReference>
<dbReference type="Gene3D" id="3.40.50.1100">
    <property type="match status" value="3"/>
</dbReference>
<protein>
    <submittedName>
        <fullName evidence="5">Diaminopropionate ammonia-lyase</fullName>
        <ecNumber evidence="5">4.3.1.15</ecNumber>
    </submittedName>
</protein>
<keyword evidence="5" id="KW-0456">Lyase</keyword>
<evidence type="ECO:0000256" key="3">
    <source>
        <dbReference type="SAM" id="MobiDB-lite"/>
    </source>
</evidence>
<dbReference type="Proteomes" id="UP000806528">
    <property type="component" value="Unassembled WGS sequence"/>
</dbReference>
<proteinExistence type="predicted"/>
<dbReference type="SUPFAM" id="SSF53686">
    <property type="entry name" value="Tryptophan synthase beta subunit-like PLP-dependent enzymes"/>
    <property type="match status" value="1"/>
</dbReference>
<dbReference type="Pfam" id="PF00291">
    <property type="entry name" value="PALP"/>
    <property type="match status" value="1"/>
</dbReference>